<gene>
    <name evidence="1" type="ORF">HK414_26240</name>
</gene>
<sequence>MHATGGESPELRPTVGVEPLHCFQQADGGVLLVIAELDVIVEPLAVVRGRYHAHIGQVQVEQFGARVRVGIVPQAPPQGDLVAGLR</sequence>
<organism evidence="1 2">
    <name type="scientific">Ramlibacter terrae</name>
    <dbReference type="NCBI Taxonomy" id="2732511"/>
    <lineage>
        <taxon>Bacteria</taxon>
        <taxon>Pseudomonadati</taxon>
        <taxon>Pseudomonadota</taxon>
        <taxon>Betaproteobacteria</taxon>
        <taxon>Burkholderiales</taxon>
        <taxon>Comamonadaceae</taxon>
        <taxon>Ramlibacter</taxon>
    </lineage>
</organism>
<reference evidence="1 2" key="1">
    <citation type="submission" date="2020-05" db="EMBL/GenBank/DDBJ databases">
        <title>Ramlibacter rhizophilus sp. nov., isolated from rhizosphere soil of national flower Mugunghwa from South Korea.</title>
        <authorList>
            <person name="Zheng-Fei Y."/>
            <person name="Huan T."/>
        </authorList>
    </citation>
    <scope>NUCLEOTIDE SEQUENCE [LARGE SCALE GENOMIC DNA]</scope>
    <source>
        <strain evidence="1 2">H242</strain>
    </source>
</reference>
<accession>A0ABX6P132</accession>
<evidence type="ECO:0000313" key="2">
    <source>
        <dbReference type="Proteomes" id="UP000500826"/>
    </source>
</evidence>
<dbReference type="Proteomes" id="UP000500826">
    <property type="component" value="Chromosome"/>
</dbReference>
<evidence type="ECO:0000313" key="1">
    <source>
        <dbReference type="EMBL" id="QJW83224.1"/>
    </source>
</evidence>
<name>A0ABX6P132_9BURK</name>
<proteinExistence type="predicted"/>
<dbReference type="EMBL" id="CP053418">
    <property type="protein sequence ID" value="QJW83224.1"/>
    <property type="molecule type" value="Genomic_DNA"/>
</dbReference>
<keyword evidence="2" id="KW-1185">Reference proteome</keyword>
<protein>
    <submittedName>
        <fullName evidence="1">Uncharacterized protein</fullName>
    </submittedName>
</protein>